<dbReference type="Gene3D" id="3.40.1360.10">
    <property type="match status" value="1"/>
</dbReference>
<dbReference type="PANTHER" id="PTHR39156">
    <property type="entry name" value="RIBONUCLEASE M5"/>
    <property type="match status" value="1"/>
</dbReference>
<evidence type="ECO:0000259" key="1">
    <source>
        <dbReference type="Pfam" id="PF01751"/>
    </source>
</evidence>
<dbReference type="RefSeq" id="WP_320379514.1">
    <property type="nucleotide sequence ID" value="NZ_JAWDIQ010000001.1"/>
</dbReference>
<name>A0ABU5CR15_9BACI</name>
<dbReference type="PANTHER" id="PTHR39156:SF2">
    <property type="entry name" value="DNA PRIMASE (BACTERIAL TYPE) AND SMALL PRIMASE-LIKE PROTEINS"/>
    <property type="match status" value="1"/>
</dbReference>
<dbReference type="InterPro" id="IPR006171">
    <property type="entry name" value="TOPRIM_dom"/>
</dbReference>
<dbReference type="Proteomes" id="UP001275315">
    <property type="component" value="Unassembled WGS sequence"/>
</dbReference>
<gene>
    <name evidence="2" type="ORF">RWD45_09920</name>
</gene>
<accession>A0ABU5CR15</accession>
<comment type="caution">
    <text evidence="2">The sequence shown here is derived from an EMBL/GenBank/DDBJ whole genome shotgun (WGS) entry which is preliminary data.</text>
</comment>
<evidence type="ECO:0000313" key="3">
    <source>
        <dbReference type="Proteomes" id="UP001275315"/>
    </source>
</evidence>
<dbReference type="Pfam" id="PF01751">
    <property type="entry name" value="Toprim"/>
    <property type="match status" value="1"/>
</dbReference>
<dbReference type="SUPFAM" id="SSF110455">
    <property type="entry name" value="Toprim domain"/>
    <property type="match status" value="1"/>
</dbReference>
<keyword evidence="3" id="KW-1185">Reference proteome</keyword>
<sequence length="118" mass="13469">MDSNESDKVIIVEGLTDKKQIRKIITEQLEIICTNGTFGVERFDEMLETHDLDNKDVYILVDEDQSGMKLRKQLAYELPHAEHIYINSEFKEVATTPEQVLATLLASKDISVNPIFLS</sequence>
<evidence type="ECO:0000313" key="2">
    <source>
        <dbReference type="EMBL" id="MDY0408808.1"/>
    </source>
</evidence>
<reference evidence="2 3" key="1">
    <citation type="submission" date="2023-10" db="EMBL/GenBank/DDBJ databases">
        <title>Virgibacillus soli CC-YMP-6 genome.</title>
        <authorList>
            <person name="Miliotis G."/>
            <person name="Sengupta P."/>
            <person name="Hameed A."/>
            <person name="Chuvochina M."/>
            <person name="Mcdonagh F."/>
            <person name="Simpson A.C."/>
            <person name="Singh N.K."/>
            <person name="Rekha P.D."/>
            <person name="Raman K."/>
            <person name="Hugenholtz P."/>
            <person name="Venkateswaran K."/>
        </authorList>
    </citation>
    <scope>NUCLEOTIDE SEQUENCE [LARGE SCALE GENOMIC DNA]</scope>
    <source>
        <strain evidence="2 3">CC-YMP-6</strain>
    </source>
</reference>
<protein>
    <submittedName>
        <fullName evidence="2">Topoisomerase</fullName>
    </submittedName>
</protein>
<dbReference type="EMBL" id="JAWDIQ010000001">
    <property type="protein sequence ID" value="MDY0408808.1"/>
    <property type="molecule type" value="Genomic_DNA"/>
</dbReference>
<proteinExistence type="predicted"/>
<feature type="domain" description="Toprim" evidence="1">
    <location>
        <begin position="8"/>
        <end position="86"/>
    </location>
</feature>
<organism evidence="2 3">
    <name type="scientific">Paracerasibacillus soli</name>
    <dbReference type="NCBI Taxonomy" id="480284"/>
    <lineage>
        <taxon>Bacteria</taxon>
        <taxon>Bacillati</taxon>
        <taxon>Bacillota</taxon>
        <taxon>Bacilli</taxon>
        <taxon>Bacillales</taxon>
        <taxon>Bacillaceae</taxon>
        <taxon>Paracerasibacillus</taxon>
    </lineage>
</organism>